<dbReference type="GO" id="GO:0016787">
    <property type="term" value="F:hydrolase activity"/>
    <property type="evidence" value="ECO:0007669"/>
    <property type="project" value="UniProtKB-KW"/>
</dbReference>
<comment type="function">
    <text evidence="2">Purine nucleoside enzyme that catalyzes the phosphorolysis of adenosine and inosine nucleosides, yielding D-ribose 1-phosphate and the respective free bases, adenine and hypoxanthine. Also catalyzes the phosphorolysis of S-methyl-5'-thioadenosine into adenine and S-methyl-5-thio-alpha-D-ribose 1-phosphate. Also has adenosine deaminase activity.</text>
</comment>
<evidence type="ECO:0000256" key="3">
    <source>
        <dbReference type="ARBA" id="ARBA00007353"/>
    </source>
</evidence>
<evidence type="ECO:0000256" key="2">
    <source>
        <dbReference type="ARBA" id="ARBA00003215"/>
    </source>
</evidence>
<reference evidence="13 14" key="1">
    <citation type="submission" date="2018-12" db="EMBL/GenBank/DDBJ databases">
        <title>Unveiling genomic diversity among members of the Bifidobacterium pseudolongum species, a widely distributed gut commensal of the animal kingdom.</title>
        <authorList>
            <person name="Lugli G.A."/>
            <person name="Duranti S."/>
            <person name="Albert K."/>
            <person name="Mancabelli L."/>
            <person name="Napoli S."/>
            <person name="Viappiani A."/>
            <person name="Anzalone R."/>
            <person name="Longhi G."/>
            <person name="Milani C."/>
            <person name="Turroni F."/>
            <person name="Alessandri G."/>
            <person name="Sela D.A."/>
            <person name="Van Sinderen D."/>
            <person name="Ventura M."/>
        </authorList>
    </citation>
    <scope>NUCLEOTIDE SEQUENCE [LARGE SCALE GENOMIC DNA]</scope>
    <source>
        <strain evidence="13 14">2093B</strain>
    </source>
</reference>
<keyword evidence="7" id="KW-0862">Zinc</keyword>
<feature type="region of interest" description="Disordered" evidence="12">
    <location>
        <begin position="1"/>
        <end position="38"/>
    </location>
</feature>
<dbReference type="InterPro" id="IPR038371">
    <property type="entry name" value="Cu_polyphenol_OxRdtase_sf"/>
</dbReference>
<feature type="compositionally biased region" description="Low complexity" evidence="12">
    <location>
        <begin position="1"/>
        <end position="23"/>
    </location>
</feature>
<proteinExistence type="inferred from homology"/>
<dbReference type="PANTHER" id="PTHR30616">
    <property type="entry name" value="UNCHARACTERIZED PROTEIN YFIH"/>
    <property type="match status" value="1"/>
</dbReference>
<evidence type="ECO:0000256" key="1">
    <source>
        <dbReference type="ARBA" id="ARBA00000553"/>
    </source>
</evidence>
<evidence type="ECO:0000256" key="9">
    <source>
        <dbReference type="ARBA" id="ARBA00047989"/>
    </source>
</evidence>
<organism evidence="13 14">
    <name type="scientific">Bifidobacterium pseudolongum subsp. globosum</name>
    <dbReference type="NCBI Taxonomy" id="1690"/>
    <lineage>
        <taxon>Bacteria</taxon>
        <taxon>Bacillati</taxon>
        <taxon>Actinomycetota</taxon>
        <taxon>Actinomycetes</taxon>
        <taxon>Bifidobacteriales</taxon>
        <taxon>Bifidobacteriaceae</taxon>
        <taxon>Bifidobacterium</taxon>
    </lineage>
</organism>
<dbReference type="Proteomes" id="UP000292568">
    <property type="component" value="Unassembled WGS sequence"/>
</dbReference>
<comment type="similarity">
    <text evidence="3">Belongs to the purine nucleoside phosphorylase YfiH/LACC1 family.</text>
</comment>
<keyword evidence="5" id="KW-0479">Metal-binding</keyword>
<evidence type="ECO:0000256" key="5">
    <source>
        <dbReference type="ARBA" id="ARBA00022723"/>
    </source>
</evidence>
<gene>
    <name evidence="13" type="ORF">PG2093B_0355</name>
</gene>
<keyword evidence="8" id="KW-0186">Copper</keyword>
<comment type="catalytic activity">
    <reaction evidence="10">
        <text>adenosine + phosphate = alpha-D-ribose 1-phosphate + adenine</text>
        <dbReference type="Rhea" id="RHEA:27642"/>
        <dbReference type="ChEBI" id="CHEBI:16335"/>
        <dbReference type="ChEBI" id="CHEBI:16708"/>
        <dbReference type="ChEBI" id="CHEBI:43474"/>
        <dbReference type="ChEBI" id="CHEBI:57720"/>
        <dbReference type="EC" id="2.4.2.1"/>
    </reaction>
    <physiologicalReaction direction="left-to-right" evidence="10">
        <dbReference type="Rhea" id="RHEA:27643"/>
    </physiologicalReaction>
</comment>
<evidence type="ECO:0000256" key="7">
    <source>
        <dbReference type="ARBA" id="ARBA00022833"/>
    </source>
</evidence>
<dbReference type="GO" id="GO:0005507">
    <property type="term" value="F:copper ion binding"/>
    <property type="evidence" value="ECO:0007669"/>
    <property type="project" value="TreeGrafter"/>
</dbReference>
<dbReference type="InterPro" id="IPR011324">
    <property type="entry name" value="Cytotoxic_necrot_fac-like_cat"/>
</dbReference>
<protein>
    <submittedName>
        <fullName evidence="13">Multicopper polyphenol oxidase</fullName>
    </submittedName>
</protein>
<evidence type="ECO:0000256" key="11">
    <source>
        <dbReference type="ARBA" id="ARBA00049893"/>
    </source>
</evidence>
<comment type="catalytic activity">
    <reaction evidence="11">
        <text>S-methyl-5'-thioadenosine + phosphate = 5-(methylsulfanyl)-alpha-D-ribose 1-phosphate + adenine</text>
        <dbReference type="Rhea" id="RHEA:11852"/>
        <dbReference type="ChEBI" id="CHEBI:16708"/>
        <dbReference type="ChEBI" id="CHEBI:17509"/>
        <dbReference type="ChEBI" id="CHEBI:43474"/>
        <dbReference type="ChEBI" id="CHEBI:58533"/>
        <dbReference type="EC" id="2.4.2.28"/>
    </reaction>
    <physiologicalReaction direction="left-to-right" evidence="11">
        <dbReference type="Rhea" id="RHEA:11853"/>
    </physiologicalReaction>
</comment>
<accession>A0A4Q5A1Y3</accession>
<dbReference type="Gene3D" id="3.60.140.10">
    <property type="entry name" value="CNF1/YfiH-like putative cysteine hydrolases"/>
    <property type="match status" value="1"/>
</dbReference>
<dbReference type="CDD" id="cd16833">
    <property type="entry name" value="YfiH"/>
    <property type="match status" value="1"/>
</dbReference>
<evidence type="ECO:0000256" key="4">
    <source>
        <dbReference type="ARBA" id="ARBA00022679"/>
    </source>
</evidence>
<dbReference type="AlphaFoldDB" id="A0A4Q5A1Y3"/>
<evidence type="ECO:0000256" key="12">
    <source>
        <dbReference type="SAM" id="MobiDB-lite"/>
    </source>
</evidence>
<evidence type="ECO:0000256" key="8">
    <source>
        <dbReference type="ARBA" id="ARBA00023008"/>
    </source>
</evidence>
<comment type="catalytic activity">
    <reaction evidence="9">
        <text>adenosine + H2O + H(+) = inosine + NH4(+)</text>
        <dbReference type="Rhea" id="RHEA:24408"/>
        <dbReference type="ChEBI" id="CHEBI:15377"/>
        <dbReference type="ChEBI" id="CHEBI:15378"/>
        <dbReference type="ChEBI" id="CHEBI:16335"/>
        <dbReference type="ChEBI" id="CHEBI:17596"/>
        <dbReference type="ChEBI" id="CHEBI:28938"/>
        <dbReference type="EC" id="3.5.4.4"/>
    </reaction>
    <physiologicalReaction direction="left-to-right" evidence="9">
        <dbReference type="Rhea" id="RHEA:24409"/>
    </physiologicalReaction>
</comment>
<evidence type="ECO:0000313" key="13">
    <source>
        <dbReference type="EMBL" id="RYQ11671.1"/>
    </source>
</evidence>
<evidence type="ECO:0000256" key="10">
    <source>
        <dbReference type="ARBA" id="ARBA00048968"/>
    </source>
</evidence>
<keyword evidence="4" id="KW-0808">Transferase</keyword>
<dbReference type="GO" id="GO:0017061">
    <property type="term" value="F:S-methyl-5-thioadenosine phosphorylase activity"/>
    <property type="evidence" value="ECO:0007669"/>
    <property type="project" value="UniProtKB-EC"/>
</dbReference>
<dbReference type="SUPFAM" id="SSF64438">
    <property type="entry name" value="CNF1/YfiH-like putative cysteine hydrolases"/>
    <property type="match status" value="1"/>
</dbReference>
<name>A0A4Q5A1Y3_9BIFI</name>
<evidence type="ECO:0000313" key="14">
    <source>
        <dbReference type="Proteomes" id="UP000292568"/>
    </source>
</evidence>
<dbReference type="PANTHER" id="PTHR30616:SF2">
    <property type="entry name" value="PURINE NUCLEOSIDE PHOSPHORYLASE LACC1"/>
    <property type="match status" value="1"/>
</dbReference>
<sequence length="396" mass="42029">MGGMNAQEPSAQPAEPQQNNQPAGAGEHKPVQINMQDLLEAVQSLGKKTVQQQDEAAAKASQYDEAILDSSAIEPTDSEGNPIPVTIPIVLAPNITVVYTTRLGGASTDEWAHFNLGGKSGDVPDHVRANRDALANELHAKLSLINQVHSGNAIDIDERFESNRSFGFDASGTQEAAPVDDVESVDGAVQIIEGDAQVSTQTGIALGVFAADCLPVLLADPVAGVIAAAHCGRKGLMEGVIGSTVEMMKTKGADPAHILATLGPAICGDCYETGDAIADAFDAKFPGTFTLTRFGGPGIDINKAALMALEQAGVGADHIYSSQPRVNAATQYLAQDAELEQLCREDNEGDPQLDERIKHIRHSMCTLENPLWFSHRRAQLAHKAHEGRMLALIVRH</sequence>
<comment type="catalytic activity">
    <reaction evidence="1">
        <text>inosine + phosphate = alpha-D-ribose 1-phosphate + hypoxanthine</text>
        <dbReference type="Rhea" id="RHEA:27646"/>
        <dbReference type="ChEBI" id="CHEBI:17368"/>
        <dbReference type="ChEBI" id="CHEBI:17596"/>
        <dbReference type="ChEBI" id="CHEBI:43474"/>
        <dbReference type="ChEBI" id="CHEBI:57720"/>
        <dbReference type="EC" id="2.4.2.1"/>
    </reaction>
    <physiologicalReaction direction="left-to-right" evidence="1">
        <dbReference type="Rhea" id="RHEA:27647"/>
    </physiologicalReaction>
</comment>
<keyword evidence="6" id="KW-0378">Hydrolase</keyword>
<dbReference type="EMBL" id="RYUH01000006">
    <property type="protein sequence ID" value="RYQ11671.1"/>
    <property type="molecule type" value="Genomic_DNA"/>
</dbReference>
<comment type="caution">
    <text evidence="13">The sequence shown here is derived from an EMBL/GenBank/DDBJ whole genome shotgun (WGS) entry which is preliminary data.</text>
</comment>
<dbReference type="InterPro" id="IPR003730">
    <property type="entry name" value="Cu_polyphenol_OxRdtase"/>
</dbReference>
<evidence type="ECO:0000256" key="6">
    <source>
        <dbReference type="ARBA" id="ARBA00022801"/>
    </source>
</evidence>
<dbReference type="Pfam" id="PF02578">
    <property type="entry name" value="Cu-oxidase_4"/>
    <property type="match status" value="1"/>
</dbReference>